<accession>A0A0D0DS84</accession>
<reference evidence="2" key="2">
    <citation type="submission" date="2015-01" db="EMBL/GenBank/DDBJ databases">
        <title>Evolutionary Origins and Diversification of the Mycorrhizal Mutualists.</title>
        <authorList>
            <consortium name="DOE Joint Genome Institute"/>
            <consortium name="Mycorrhizal Genomics Consortium"/>
            <person name="Kohler A."/>
            <person name="Kuo A."/>
            <person name="Nagy L.G."/>
            <person name="Floudas D."/>
            <person name="Copeland A."/>
            <person name="Barry K.W."/>
            <person name="Cichocki N."/>
            <person name="Veneault-Fourrey C."/>
            <person name="LaButti K."/>
            <person name="Lindquist E.A."/>
            <person name="Lipzen A."/>
            <person name="Lundell T."/>
            <person name="Morin E."/>
            <person name="Murat C."/>
            <person name="Riley R."/>
            <person name="Ohm R."/>
            <person name="Sun H."/>
            <person name="Tunlid A."/>
            <person name="Henrissat B."/>
            <person name="Grigoriev I.V."/>
            <person name="Hibbett D.S."/>
            <person name="Martin F."/>
        </authorList>
    </citation>
    <scope>NUCLEOTIDE SEQUENCE [LARGE SCALE GENOMIC DNA]</scope>
    <source>
        <strain evidence="2">Ve08.2h10</strain>
    </source>
</reference>
<proteinExistence type="predicted"/>
<dbReference type="AlphaFoldDB" id="A0A0D0DS84"/>
<dbReference type="EMBL" id="KN824998">
    <property type="protein sequence ID" value="KIK96213.1"/>
    <property type="molecule type" value="Genomic_DNA"/>
</dbReference>
<dbReference type="HOGENOM" id="CLU_3014821_0_0_1"/>
<keyword evidence="2" id="KW-1185">Reference proteome</keyword>
<protein>
    <submittedName>
        <fullName evidence="1">Uncharacterized protein</fullName>
    </submittedName>
</protein>
<name>A0A0D0DS84_9AGAM</name>
<evidence type="ECO:0000313" key="1">
    <source>
        <dbReference type="EMBL" id="KIK96213.1"/>
    </source>
</evidence>
<sequence>MQIVDSFRSPRRILSDFRNSSAVPGGGDKAVIRLDSDFVKASAEPAQFGRKIEALN</sequence>
<gene>
    <name evidence="1" type="ORF">PAXRUDRAFT_826212</name>
</gene>
<dbReference type="InParanoid" id="A0A0D0DS84"/>
<dbReference type="Proteomes" id="UP000054538">
    <property type="component" value="Unassembled WGS sequence"/>
</dbReference>
<reference evidence="1 2" key="1">
    <citation type="submission" date="2014-04" db="EMBL/GenBank/DDBJ databases">
        <authorList>
            <consortium name="DOE Joint Genome Institute"/>
            <person name="Kuo A."/>
            <person name="Kohler A."/>
            <person name="Jargeat P."/>
            <person name="Nagy L.G."/>
            <person name="Floudas D."/>
            <person name="Copeland A."/>
            <person name="Barry K.W."/>
            <person name="Cichocki N."/>
            <person name="Veneault-Fourrey C."/>
            <person name="LaButti K."/>
            <person name="Lindquist E.A."/>
            <person name="Lipzen A."/>
            <person name="Lundell T."/>
            <person name="Morin E."/>
            <person name="Murat C."/>
            <person name="Sun H."/>
            <person name="Tunlid A."/>
            <person name="Henrissat B."/>
            <person name="Grigoriev I.V."/>
            <person name="Hibbett D.S."/>
            <person name="Martin F."/>
            <person name="Nordberg H.P."/>
            <person name="Cantor M.N."/>
            <person name="Hua S.X."/>
        </authorList>
    </citation>
    <scope>NUCLEOTIDE SEQUENCE [LARGE SCALE GENOMIC DNA]</scope>
    <source>
        <strain evidence="1 2">Ve08.2h10</strain>
    </source>
</reference>
<evidence type="ECO:0000313" key="2">
    <source>
        <dbReference type="Proteomes" id="UP000054538"/>
    </source>
</evidence>
<organism evidence="1 2">
    <name type="scientific">Paxillus rubicundulus Ve08.2h10</name>
    <dbReference type="NCBI Taxonomy" id="930991"/>
    <lineage>
        <taxon>Eukaryota</taxon>
        <taxon>Fungi</taxon>
        <taxon>Dikarya</taxon>
        <taxon>Basidiomycota</taxon>
        <taxon>Agaricomycotina</taxon>
        <taxon>Agaricomycetes</taxon>
        <taxon>Agaricomycetidae</taxon>
        <taxon>Boletales</taxon>
        <taxon>Paxilineae</taxon>
        <taxon>Paxillaceae</taxon>
        <taxon>Paxillus</taxon>
    </lineage>
</organism>